<evidence type="ECO:0000313" key="3">
    <source>
        <dbReference type="Proteomes" id="UP000004169"/>
    </source>
</evidence>
<keyword evidence="3" id="KW-1185">Reference proteome</keyword>
<dbReference type="Gene3D" id="3.60.21.10">
    <property type="match status" value="1"/>
</dbReference>
<dbReference type="RefSeq" id="WP_002731432.1">
    <property type="nucleotide sequence ID" value="NZ_CAHP01000060.1"/>
</dbReference>
<dbReference type="SUPFAM" id="SSF56300">
    <property type="entry name" value="Metallo-dependent phosphatases"/>
    <property type="match status" value="1"/>
</dbReference>
<dbReference type="InterPro" id="IPR004843">
    <property type="entry name" value="Calcineurin-like_PHP"/>
</dbReference>
<dbReference type="OrthoDB" id="8479161at2"/>
<dbReference type="PANTHER" id="PTHR30337">
    <property type="entry name" value="COMPONENT OF ATP-DEPENDENT DSDNA EXONUCLEASE"/>
    <property type="match status" value="1"/>
</dbReference>
<dbReference type="EMBL" id="CAHP01000060">
    <property type="protein sequence ID" value="CCG43344.1"/>
    <property type="molecule type" value="Genomic_DNA"/>
</dbReference>
<dbReference type="STRING" id="1150626.PHAMO_80135"/>
<comment type="caution">
    <text evidence="2">The sequence shown here is derived from an EMBL/GenBank/DDBJ whole genome shotgun (WGS) entry which is preliminary data.</text>
</comment>
<sequence length="347" mass="36958">MKRPYALLADLHFHNWSTFSTTNADGVNSRLAIQCAEMRRAGQELLAAGGNLMVLAGDIFHVRGSISPTVLNPVLEVVRDLRGAGVGIVALPGNHDLEGKESDRVGNAVRALADAGVRVCDEPEVIDRLALVPWHSSTADLLNALDDLNGRVGAGDFDVILHAPIDGVIPGLPSHGLTAEQLAGFGFRRVFAGHYHDHKDFGNGVFSIGATTQQTWGDVGTRAGFLIVSDDVRYRASHAPSFIDITPDTPPADIPFLADGNYVRLKLEDVTETEIKIAREELMGMGAKGGVIHATRKTEVSRTGVAAKSGVTLEASVTAYVVAKSFDRPTELAAYCDSILTEARSAA</sequence>
<dbReference type="Pfam" id="PF00149">
    <property type="entry name" value="Metallophos"/>
    <property type="match status" value="1"/>
</dbReference>
<dbReference type="InterPro" id="IPR050535">
    <property type="entry name" value="DNA_Repair-Maintenance_Comp"/>
</dbReference>
<gene>
    <name evidence="2" type="ORF">PHAMO_80135</name>
</gene>
<reference evidence="2 3" key="1">
    <citation type="journal article" date="2012" name="J. Bacteriol.">
        <title>Draft Genome Sequence of the Purple Photosynthetic Bacterium Phaeospirillum molischianum DSM120, a Particularly Versatile Bacterium.</title>
        <authorList>
            <person name="Duquesne K."/>
            <person name="Prima V."/>
            <person name="Ji B."/>
            <person name="Rouy Z."/>
            <person name="Medigue C."/>
            <person name="Talla E."/>
            <person name="Sturgis J.N."/>
        </authorList>
    </citation>
    <scope>NUCLEOTIDE SEQUENCE [LARGE SCALE GENOMIC DNA]</scope>
    <source>
        <strain evidence="3">DSM120</strain>
    </source>
</reference>
<dbReference type="eggNOG" id="COG0420">
    <property type="taxonomic scope" value="Bacteria"/>
</dbReference>
<evidence type="ECO:0000259" key="1">
    <source>
        <dbReference type="Pfam" id="PF00149"/>
    </source>
</evidence>
<dbReference type="Proteomes" id="UP000004169">
    <property type="component" value="Unassembled WGS sequence"/>
</dbReference>
<dbReference type="InterPro" id="IPR029052">
    <property type="entry name" value="Metallo-depent_PP-like"/>
</dbReference>
<feature type="domain" description="Calcineurin-like phosphoesterase" evidence="1">
    <location>
        <begin position="6"/>
        <end position="196"/>
    </location>
</feature>
<dbReference type="PANTHER" id="PTHR30337:SF0">
    <property type="entry name" value="NUCLEASE SBCCD SUBUNIT D"/>
    <property type="match status" value="1"/>
</dbReference>
<protein>
    <recommendedName>
        <fullName evidence="1">Calcineurin-like phosphoesterase domain-containing protein</fullName>
    </recommendedName>
</protein>
<name>H8FYA6_MAGML</name>
<evidence type="ECO:0000313" key="2">
    <source>
        <dbReference type="EMBL" id="CCG43344.1"/>
    </source>
</evidence>
<proteinExistence type="predicted"/>
<accession>H8FYA6</accession>
<dbReference type="GO" id="GO:0016787">
    <property type="term" value="F:hydrolase activity"/>
    <property type="evidence" value="ECO:0007669"/>
    <property type="project" value="InterPro"/>
</dbReference>
<dbReference type="AlphaFoldDB" id="H8FYA6"/>
<organism evidence="2 3">
    <name type="scientific">Magnetospirillum molischianum DSM 120</name>
    <dbReference type="NCBI Taxonomy" id="1150626"/>
    <lineage>
        <taxon>Bacteria</taxon>
        <taxon>Pseudomonadati</taxon>
        <taxon>Pseudomonadota</taxon>
        <taxon>Alphaproteobacteria</taxon>
        <taxon>Rhodospirillales</taxon>
        <taxon>Rhodospirillaceae</taxon>
        <taxon>Magnetospirillum</taxon>
    </lineage>
</organism>